<comment type="caution">
    <text evidence="1">The sequence shown here is derived from an EMBL/GenBank/DDBJ whole genome shotgun (WGS) entry which is preliminary data.</text>
</comment>
<sequence length="114" mass="13106">MPEHLKKELENFKVILESSGVHSALKFLNNRTPHRYTGIYKYDGATLRNIVLYDSYDQELQKGEDTPISATYCSLVLKEQKLEITDASEDNSVKGKIRLWSTMYDDFGNRILAS</sequence>
<accession>A0ABS7CQ14</accession>
<keyword evidence="2" id="KW-1185">Reference proteome</keyword>
<evidence type="ECO:0000313" key="1">
    <source>
        <dbReference type="EMBL" id="MBW7465883.1"/>
    </source>
</evidence>
<dbReference type="EMBL" id="JAHYXK010000001">
    <property type="protein sequence ID" value="MBW7465883.1"/>
    <property type="molecule type" value="Genomic_DNA"/>
</dbReference>
<organism evidence="1 2">
    <name type="scientific">Pontibacter aydingkolensis</name>
    <dbReference type="NCBI Taxonomy" id="1911536"/>
    <lineage>
        <taxon>Bacteria</taxon>
        <taxon>Pseudomonadati</taxon>
        <taxon>Bacteroidota</taxon>
        <taxon>Cytophagia</taxon>
        <taxon>Cytophagales</taxon>
        <taxon>Hymenobacteraceae</taxon>
        <taxon>Pontibacter</taxon>
    </lineage>
</organism>
<evidence type="ECO:0000313" key="2">
    <source>
        <dbReference type="Proteomes" id="UP000813018"/>
    </source>
</evidence>
<dbReference type="RefSeq" id="WP_219875748.1">
    <property type="nucleotide sequence ID" value="NZ_JAHYXK010000001.1"/>
</dbReference>
<reference evidence="1 2" key="1">
    <citation type="journal article" date="2016" name="Int. J. Syst. Evol. Microbiol.">
        <title>Pontibacter aydingkolensis sp. nov., isolated from soil of a salt lake.</title>
        <authorList>
            <person name="Osman G."/>
            <person name="Zhang T."/>
            <person name="Lou K."/>
            <person name="Gao Y."/>
            <person name="Chang W."/>
            <person name="Lin Q."/>
            <person name="Yang H.M."/>
            <person name="Huo X.D."/>
            <person name="Wang N."/>
        </authorList>
    </citation>
    <scope>NUCLEOTIDE SEQUENCE [LARGE SCALE GENOMIC DNA]</scope>
    <source>
        <strain evidence="1 2">KACC 19255</strain>
    </source>
</reference>
<gene>
    <name evidence="1" type="ORF">K0O23_02295</name>
</gene>
<proteinExistence type="predicted"/>
<dbReference type="Proteomes" id="UP000813018">
    <property type="component" value="Unassembled WGS sequence"/>
</dbReference>
<name>A0ABS7CQ14_9BACT</name>
<protein>
    <submittedName>
        <fullName evidence="1">Uncharacterized protein</fullName>
    </submittedName>
</protein>